<evidence type="ECO:0000256" key="5">
    <source>
        <dbReference type="ARBA" id="ARBA00023180"/>
    </source>
</evidence>
<sequence>MILVELLILQALHIGSAALQSCLHAQDLCSQDSSCSQALLDVYNYCGPVKETCQAPRLKKCHRALHTLHTSPVFGERDNYEDCWCYEPLGSIAECQSFRHLVFHHPCIGRIRDLQHERKFATRNGNNSAAAAAMMTLTSAALGQPLRRTTRSPMQHEIRHWKSRLSGDLKESQTLKRFDGVLACTDAL</sequence>
<dbReference type="InterPro" id="IPR037193">
    <property type="entry name" value="GDNF_alpha"/>
</dbReference>
<accession>A0A914V6L9</accession>
<dbReference type="AlphaFoldDB" id="A0A914V6L9"/>
<name>A0A914V6L9_9BILA</name>
<keyword evidence="4" id="KW-0472">Membrane</keyword>
<feature type="domain" description="GDNF/GAS1" evidence="7">
    <location>
        <begin position="22"/>
        <end position="107"/>
    </location>
</feature>
<feature type="signal peptide" evidence="6">
    <location>
        <begin position="1"/>
        <end position="17"/>
    </location>
</feature>
<keyword evidence="2" id="KW-1003">Cell membrane</keyword>
<evidence type="ECO:0000259" key="7">
    <source>
        <dbReference type="SMART" id="SM00907"/>
    </source>
</evidence>
<evidence type="ECO:0000256" key="3">
    <source>
        <dbReference type="ARBA" id="ARBA00022729"/>
    </source>
</evidence>
<dbReference type="InterPro" id="IPR016017">
    <property type="entry name" value="GDNF/GAS1"/>
</dbReference>
<dbReference type="SUPFAM" id="SSF110035">
    <property type="entry name" value="GDNF receptor-like"/>
    <property type="match status" value="1"/>
</dbReference>
<organism evidence="8 9">
    <name type="scientific">Plectus sambesii</name>
    <dbReference type="NCBI Taxonomy" id="2011161"/>
    <lineage>
        <taxon>Eukaryota</taxon>
        <taxon>Metazoa</taxon>
        <taxon>Ecdysozoa</taxon>
        <taxon>Nematoda</taxon>
        <taxon>Chromadorea</taxon>
        <taxon>Plectida</taxon>
        <taxon>Plectina</taxon>
        <taxon>Plectoidea</taxon>
        <taxon>Plectidae</taxon>
        <taxon>Plectus</taxon>
    </lineage>
</organism>
<keyword evidence="3 6" id="KW-0732">Signal</keyword>
<dbReference type="Pfam" id="PF02351">
    <property type="entry name" value="GDNF"/>
    <property type="match status" value="1"/>
</dbReference>
<keyword evidence="5" id="KW-0325">Glycoprotein</keyword>
<keyword evidence="8" id="KW-1185">Reference proteome</keyword>
<dbReference type="GO" id="GO:0005886">
    <property type="term" value="C:plasma membrane"/>
    <property type="evidence" value="ECO:0007669"/>
    <property type="project" value="UniProtKB-SubCell"/>
</dbReference>
<evidence type="ECO:0000256" key="2">
    <source>
        <dbReference type="ARBA" id="ARBA00022475"/>
    </source>
</evidence>
<dbReference type="WBParaSite" id="PSAMB.scaffold15960size1439.g36730.t1">
    <property type="protein sequence ID" value="PSAMB.scaffold15960size1439.g36730.t1"/>
    <property type="gene ID" value="PSAMB.scaffold15960size1439.g36730"/>
</dbReference>
<reference evidence="9" key="1">
    <citation type="submission" date="2022-11" db="UniProtKB">
        <authorList>
            <consortium name="WormBaseParasite"/>
        </authorList>
    </citation>
    <scope>IDENTIFICATION</scope>
</reference>
<proteinExistence type="predicted"/>
<evidence type="ECO:0000256" key="1">
    <source>
        <dbReference type="ARBA" id="ARBA00004236"/>
    </source>
</evidence>
<evidence type="ECO:0000313" key="8">
    <source>
        <dbReference type="Proteomes" id="UP000887566"/>
    </source>
</evidence>
<comment type="subcellular location">
    <subcellularLocation>
        <location evidence="1">Cell membrane</location>
    </subcellularLocation>
</comment>
<protein>
    <submittedName>
        <fullName evidence="9">GDNF/GAS1 domain-containing protein</fullName>
    </submittedName>
</protein>
<evidence type="ECO:0000313" key="9">
    <source>
        <dbReference type="WBParaSite" id="PSAMB.scaffold15960size1439.g36730.t1"/>
    </source>
</evidence>
<evidence type="ECO:0000256" key="6">
    <source>
        <dbReference type="SAM" id="SignalP"/>
    </source>
</evidence>
<feature type="chain" id="PRO_5037594263" evidence="6">
    <location>
        <begin position="18"/>
        <end position="188"/>
    </location>
</feature>
<dbReference type="Proteomes" id="UP000887566">
    <property type="component" value="Unplaced"/>
</dbReference>
<evidence type="ECO:0000256" key="4">
    <source>
        <dbReference type="ARBA" id="ARBA00023136"/>
    </source>
</evidence>
<dbReference type="SMART" id="SM00907">
    <property type="entry name" value="GDNF"/>
    <property type="match status" value="1"/>
</dbReference>